<proteinExistence type="predicted"/>
<protein>
    <submittedName>
        <fullName evidence="1">Uncharacterized protein</fullName>
    </submittedName>
</protein>
<organism evidence="1 2">
    <name type="scientific">Kuenenia stuttgartiensis</name>
    <dbReference type="NCBI Taxonomy" id="174633"/>
    <lineage>
        <taxon>Bacteria</taxon>
        <taxon>Pseudomonadati</taxon>
        <taxon>Planctomycetota</taxon>
        <taxon>Candidatus Brocadiia</taxon>
        <taxon>Candidatus Brocadiales</taxon>
        <taxon>Candidatus Brocadiaceae</taxon>
        <taxon>Candidatus Kuenenia</taxon>
    </lineage>
</organism>
<accession>A0A6G7GN18</accession>
<gene>
    <name evidence="1" type="ORF">KsCSTR_13300</name>
</gene>
<name>A0A6G7GN18_KUEST</name>
<sequence length="42" mass="4924">MLLMINYNFGKIVQVKQVTKSIFFPLHELTYIQTGDIYESSI</sequence>
<evidence type="ECO:0000313" key="1">
    <source>
        <dbReference type="EMBL" id="QII10709.1"/>
    </source>
</evidence>
<dbReference type="EMBL" id="CP049055">
    <property type="protein sequence ID" value="QII10709.1"/>
    <property type="molecule type" value="Genomic_DNA"/>
</dbReference>
<evidence type="ECO:0000313" key="2">
    <source>
        <dbReference type="Proteomes" id="UP000501926"/>
    </source>
</evidence>
<dbReference type="AlphaFoldDB" id="A0A6G7GN18"/>
<dbReference type="Proteomes" id="UP000501926">
    <property type="component" value="Chromosome"/>
</dbReference>
<reference evidence="1 2" key="1">
    <citation type="submission" date="2020-02" db="EMBL/GenBank/DDBJ databases">
        <title>Newly sequenced genome of strain CSTR1 showed variability in Candidatus Kuenenia stuttgartiensis genomes.</title>
        <authorList>
            <person name="Ding C."/>
            <person name="Adrian L."/>
        </authorList>
    </citation>
    <scope>NUCLEOTIDE SEQUENCE [LARGE SCALE GENOMIC DNA]</scope>
    <source>
        <strain evidence="1 2">CSTR1</strain>
    </source>
</reference>